<evidence type="ECO:0000256" key="1">
    <source>
        <dbReference type="ARBA" id="ARBA00001946"/>
    </source>
</evidence>
<evidence type="ECO:0000313" key="4">
    <source>
        <dbReference type="EMBL" id="KRM78484.1"/>
    </source>
</evidence>
<dbReference type="InterPro" id="IPR015797">
    <property type="entry name" value="NUDIX_hydrolase-like_dom_sf"/>
</dbReference>
<proteinExistence type="predicted"/>
<feature type="domain" description="Nudix hydrolase" evidence="3">
    <location>
        <begin position="17"/>
        <end position="149"/>
    </location>
</feature>
<protein>
    <submittedName>
        <fullName evidence="4">ADP-ribose pyrophosphatase</fullName>
    </submittedName>
</protein>
<name>A0A0R2BKZ0_9LACO</name>
<dbReference type="InterPro" id="IPR000086">
    <property type="entry name" value="NUDIX_hydrolase_dom"/>
</dbReference>
<reference evidence="4 5" key="1">
    <citation type="journal article" date="2015" name="Genome Announc.">
        <title>Expanding the biotechnology potential of lactobacilli through comparative genomics of 213 strains and associated genera.</title>
        <authorList>
            <person name="Sun Z."/>
            <person name="Harris H.M."/>
            <person name="McCann A."/>
            <person name="Guo C."/>
            <person name="Argimon S."/>
            <person name="Zhang W."/>
            <person name="Yang X."/>
            <person name="Jeffery I.B."/>
            <person name="Cooney J.C."/>
            <person name="Kagawa T.F."/>
            <person name="Liu W."/>
            <person name="Song Y."/>
            <person name="Salvetti E."/>
            <person name="Wrobel A."/>
            <person name="Rasinkangas P."/>
            <person name="Parkhill J."/>
            <person name="Rea M.C."/>
            <person name="O'Sullivan O."/>
            <person name="Ritari J."/>
            <person name="Douillard F.P."/>
            <person name="Paul Ross R."/>
            <person name="Yang R."/>
            <person name="Briner A.E."/>
            <person name="Felis G.E."/>
            <person name="de Vos W.M."/>
            <person name="Barrangou R."/>
            <person name="Klaenhammer T.R."/>
            <person name="Caufield P.W."/>
            <person name="Cui Y."/>
            <person name="Zhang H."/>
            <person name="O'Toole P.W."/>
        </authorList>
    </citation>
    <scope>NUCLEOTIDE SEQUENCE [LARGE SCALE GENOMIC DNA]</scope>
    <source>
        <strain evidence="4 5">DSM 20335</strain>
    </source>
</reference>
<keyword evidence="5" id="KW-1185">Reference proteome</keyword>
<dbReference type="Proteomes" id="UP000051813">
    <property type="component" value="Unassembled WGS sequence"/>
</dbReference>
<dbReference type="RefSeq" id="WP_057757112.1">
    <property type="nucleotide sequence ID" value="NZ_AYYK01000016.1"/>
</dbReference>
<comment type="cofactor">
    <cofactor evidence="1">
        <name>Mg(2+)</name>
        <dbReference type="ChEBI" id="CHEBI:18420"/>
    </cofactor>
</comment>
<accession>A0A0R2BKZ0</accession>
<dbReference type="SUPFAM" id="SSF55811">
    <property type="entry name" value="Nudix"/>
    <property type="match status" value="1"/>
</dbReference>
<comment type="caution">
    <text evidence="4">The sequence shown here is derived from an EMBL/GenBank/DDBJ whole genome shotgun (WGS) entry which is preliminary data.</text>
</comment>
<evidence type="ECO:0000259" key="3">
    <source>
        <dbReference type="PROSITE" id="PS51462"/>
    </source>
</evidence>
<dbReference type="AlphaFoldDB" id="A0A0R2BKZ0"/>
<evidence type="ECO:0000313" key="5">
    <source>
        <dbReference type="Proteomes" id="UP000051813"/>
    </source>
</evidence>
<evidence type="ECO:0000256" key="2">
    <source>
        <dbReference type="ARBA" id="ARBA00022801"/>
    </source>
</evidence>
<dbReference type="Gene3D" id="3.90.79.10">
    <property type="entry name" value="Nucleoside Triphosphate Pyrophosphohydrolase"/>
    <property type="match status" value="1"/>
</dbReference>
<gene>
    <name evidence="4" type="ORF">FC84_GL000741</name>
</gene>
<dbReference type="InterPro" id="IPR020476">
    <property type="entry name" value="Nudix_hydrolase"/>
</dbReference>
<sequence length="151" mass="17023">MANYIKEIRDLVGHRPIILVACGGALLNQKNQILLQERADTGNWSLPGGYMEYGESLAETCAREFEEDAGVKVEVVKQLGYFDQDFSTYPNGDVTQVIGHLFEVKQIGGKPLDHATDETLATKWFDLDNLPPLQFSQNEKMLALIKKLYFK</sequence>
<dbReference type="PRINTS" id="PR00502">
    <property type="entry name" value="NUDIXFAMILY"/>
</dbReference>
<dbReference type="EMBL" id="AYYK01000016">
    <property type="protein sequence ID" value="KRM78484.1"/>
    <property type="molecule type" value="Genomic_DNA"/>
</dbReference>
<dbReference type="OrthoDB" id="9787476at2"/>
<keyword evidence="2" id="KW-0378">Hydrolase</keyword>
<dbReference type="STRING" id="1423738.FC84_GL000741"/>
<dbReference type="CDD" id="cd04677">
    <property type="entry name" value="NUDIX_Hydrolase"/>
    <property type="match status" value="1"/>
</dbReference>
<dbReference type="GO" id="GO:0016787">
    <property type="term" value="F:hydrolase activity"/>
    <property type="evidence" value="ECO:0007669"/>
    <property type="project" value="UniProtKB-KW"/>
</dbReference>
<dbReference type="PANTHER" id="PTHR43046">
    <property type="entry name" value="GDP-MANNOSE MANNOSYL HYDROLASE"/>
    <property type="match status" value="1"/>
</dbReference>
<organism evidence="4 5">
    <name type="scientific">Lapidilactobacillus dextrinicus DSM 20335</name>
    <dbReference type="NCBI Taxonomy" id="1423738"/>
    <lineage>
        <taxon>Bacteria</taxon>
        <taxon>Bacillati</taxon>
        <taxon>Bacillota</taxon>
        <taxon>Bacilli</taxon>
        <taxon>Lactobacillales</taxon>
        <taxon>Lactobacillaceae</taxon>
        <taxon>Lapidilactobacillus</taxon>
    </lineage>
</organism>
<dbReference type="PATRIC" id="fig|1423738.3.peg.750"/>
<dbReference type="Pfam" id="PF00293">
    <property type="entry name" value="NUDIX"/>
    <property type="match status" value="1"/>
</dbReference>
<dbReference type="PANTHER" id="PTHR43046:SF2">
    <property type="entry name" value="8-OXO-DGTP DIPHOSPHATASE-RELATED"/>
    <property type="match status" value="1"/>
</dbReference>
<dbReference type="PROSITE" id="PS51462">
    <property type="entry name" value="NUDIX"/>
    <property type="match status" value="1"/>
</dbReference>